<keyword evidence="1" id="KW-1133">Transmembrane helix</keyword>
<reference evidence="2" key="2">
    <citation type="submission" date="2020-09" db="EMBL/GenBank/DDBJ databases">
        <authorList>
            <person name="Sun Q."/>
            <person name="Ohkuma M."/>
        </authorList>
    </citation>
    <scope>NUCLEOTIDE SEQUENCE</scope>
    <source>
        <strain evidence="2">JCM 4369</strain>
    </source>
</reference>
<organism evidence="2 3">
    <name type="scientific">Streptomyces filipinensis</name>
    <dbReference type="NCBI Taxonomy" id="66887"/>
    <lineage>
        <taxon>Bacteria</taxon>
        <taxon>Bacillati</taxon>
        <taxon>Actinomycetota</taxon>
        <taxon>Actinomycetes</taxon>
        <taxon>Kitasatosporales</taxon>
        <taxon>Streptomycetaceae</taxon>
        <taxon>Streptomyces</taxon>
    </lineage>
</organism>
<feature type="transmembrane region" description="Helical" evidence="1">
    <location>
        <begin position="52"/>
        <end position="76"/>
    </location>
</feature>
<keyword evidence="3" id="KW-1185">Reference proteome</keyword>
<gene>
    <name evidence="2" type="ORF">GCM10010260_45670</name>
</gene>
<feature type="transmembrane region" description="Helical" evidence="1">
    <location>
        <begin position="88"/>
        <end position="108"/>
    </location>
</feature>
<keyword evidence="1" id="KW-0472">Membrane</keyword>
<protein>
    <submittedName>
        <fullName evidence="2">Uncharacterized protein</fullName>
    </submittedName>
</protein>
<feature type="transmembrane region" description="Helical" evidence="1">
    <location>
        <begin position="21"/>
        <end position="46"/>
    </location>
</feature>
<dbReference type="Proteomes" id="UP000618795">
    <property type="component" value="Unassembled WGS sequence"/>
</dbReference>
<keyword evidence="1" id="KW-0812">Transmembrane</keyword>
<feature type="transmembrane region" description="Helical" evidence="1">
    <location>
        <begin position="248"/>
        <end position="268"/>
    </location>
</feature>
<feature type="transmembrane region" description="Helical" evidence="1">
    <location>
        <begin position="179"/>
        <end position="197"/>
    </location>
</feature>
<comment type="caution">
    <text evidence="2">The sequence shown here is derived from an EMBL/GenBank/DDBJ whole genome shotgun (WGS) entry which is preliminary data.</text>
</comment>
<evidence type="ECO:0000256" key="1">
    <source>
        <dbReference type="SAM" id="Phobius"/>
    </source>
</evidence>
<accession>A0A918MD24</accession>
<evidence type="ECO:0000313" key="3">
    <source>
        <dbReference type="Proteomes" id="UP000618795"/>
    </source>
</evidence>
<sequence>MDRLDSCDRFDRLGRLAAYGAAVVMTPYALIKISWVAGALAGVLPIGDGFGLAGWIALNAVTIGMAGLGIALALALVRPWGLRLPVPWVAGVAWVGTGFLVPLLPYAVLDSLLGPSAGVPSHHGDGGPVMPGWEAALIQTSFVGMGLCLAVALPAHLRRRRPGVFAGRVGDASGGLARPVRWAVVAGALVAAVWVYWALGGTAGVPCPGQQGSRERLLSGVWGLWAFIASAATWAVGRGRPARLPRWVPLTLGWLGTGSLCAWSGWRLPFVLHAALAHPAGTALPDHAALAAALHAVAVAAGAVMLPALVRTHGSATASGAAGDTRARDGHP</sequence>
<feature type="transmembrane region" description="Helical" evidence="1">
    <location>
        <begin position="136"/>
        <end position="158"/>
    </location>
</feature>
<dbReference type="RefSeq" id="WP_229854280.1">
    <property type="nucleotide sequence ID" value="NZ_BMTD01000010.1"/>
</dbReference>
<reference evidence="2" key="1">
    <citation type="journal article" date="2014" name="Int. J. Syst. Evol. Microbiol.">
        <title>Complete genome sequence of Corynebacterium casei LMG S-19264T (=DSM 44701T), isolated from a smear-ripened cheese.</title>
        <authorList>
            <consortium name="US DOE Joint Genome Institute (JGI-PGF)"/>
            <person name="Walter F."/>
            <person name="Albersmeier A."/>
            <person name="Kalinowski J."/>
            <person name="Ruckert C."/>
        </authorList>
    </citation>
    <scope>NUCLEOTIDE SEQUENCE</scope>
    <source>
        <strain evidence="2">JCM 4369</strain>
    </source>
</reference>
<proteinExistence type="predicted"/>
<dbReference type="AlphaFoldDB" id="A0A918MD24"/>
<dbReference type="EMBL" id="BMTD01000010">
    <property type="protein sequence ID" value="GGV03665.1"/>
    <property type="molecule type" value="Genomic_DNA"/>
</dbReference>
<feature type="transmembrane region" description="Helical" evidence="1">
    <location>
        <begin position="288"/>
        <end position="310"/>
    </location>
</feature>
<feature type="transmembrane region" description="Helical" evidence="1">
    <location>
        <begin position="217"/>
        <end position="236"/>
    </location>
</feature>
<name>A0A918MD24_9ACTN</name>
<evidence type="ECO:0000313" key="2">
    <source>
        <dbReference type="EMBL" id="GGV03665.1"/>
    </source>
</evidence>